<dbReference type="AlphaFoldDB" id="A0A1V3Y0L8"/>
<gene>
    <name evidence="2" type="ORF">F8244_08845</name>
</gene>
<reference evidence="2 3" key="1">
    <citation type="submission" date="2019-09" db="EMBL/GenBank/DDBJ databases">
        <title>Investigation of probiotic properties of different lactic acid bacteria.</title>
        <authorList>
            <person name="Jaomanjaka F."/>
            <person name="Blanc P."/>
        </authorList>
    </citation>
    <scope>NUCLEOTIDE SEQUENCE [LARGE SCALE GENOMIC DNA]</scope>
    <source>
        <strain evidence="2 3">BIO6369</strain>
    </source>
</reference>
<dbReference type="SUPFAM" id="SSF53067">
    <property type="entry name" value="Actin-like ATPase domain"/>
    <property type="match status" value="2"/>
</dbReference>
<dbReference type="Pfam" id="PF01869">
    <property type="entry name" value="BcrAD_BadFG"/>
    <property type="match status" value="1"/>
</dbReference>
<dbReference type="Proteomes" id="UP000460112">
    <property type="component" value="Unassembled WGS sequence"/>
</dbReference>
<dbReference type="PANTHER" id="PTHR12862">
    <property type="entry name" value="BADF TYPE ATPASE DOMAIN-CONTAINING PROTEIN"/>
    <property type="match status" value="1"/>
</dbReference>
<dbReference type="PANTHER" id="PTHR12862:SF0">
    <property type="entry name" value="N-ACETYL-D-GLUCOSAMINE KINASE"/>
    <property type="match status" value="1"/>
</dbReference>
<feature type="domain" description="ATPase BadF/BadG/BcrA/BcrD type" evidence="1">
    <location>
        <begin position="7"/>
        <end position="276"/>
    </location>
</feature>
<sequence length="308" mass="32869">MMLKYMIGIDAGGTHSTAIAYDENGKELGRAESGPGQINNDYELGIKNIAQAVNELRDKIDGDCIKVLAGIAGLSVVGNAPEVAATISSMVGNIPTRAITDSLLALYNGLEGADGALVIAGTGSVVNGRQNGSLIAVGGYGSLLGDEGSGYAITKAALQSALLSWDKREKNSLIDLFVKEFNVDNMGEVPAKFYSLTSPEVASKAVKVAKLADSGDEDARKIIADQAHLLARDIIMCLDRYEDPKPMRIALTGSVLSNNAMMRSYMEAEVKEKYPDAVFSVSNGENARGVIFDKSKDYRYFTNHNDDE</sequence>
<dbReference type="EMBL" id="WBOA01000004">
    <property type="protein sequence ID" value="KAB1950250.1"/>
    <property type="molecule type" value="Genomic_DNA"/>
</dbReference>
<organism evidence="2 3">
    <name type="scientific">Lactobacillus gasseri</name>
    <dbReference type="NCBI Taxonomy" id="1596"/>
    <lineage>
        <taxon>Bacteria</taxon>
        <taxon>Bacillati</taxon>
        <taxon>Bacillota</taxon>
        <taxon>Bacilli</taxon>
        <taxon>Lactobacillales</taxon>
        <taxon>Lactobacillaceae</taxon>
        <taxon>Lactobacillus</taxon>
    </lineage>
</organism>
<evidence type="ECO:0000313" key="2">
    <source>
        <dbReference type="EMBL" id="KAB1950250.1"/>
    </source>
</evidence>
<keyword evidence="2" id="KW-0418">Kinase</keyword>
<evidence type="ECO:0000259" key="1">
    <source>
        <dbReference type="Pfam" id="PF01869"/>
    </source>
</evidence>
<proteinExistence type="predicted"/>
<keyword evidence="2" id="KW-0808">Transferase</keyword>
<name>A0A1V3Y0L8_LACGS</name>
<dbReference type="Gene3D" id="3.30.420.40">
    <property type="match status" value="2"/>
</dbReference>
<dbReference type="InterPro" id="IPR039758">
    <property type="entry name" value="NAGK-like"/>
</dbReference>
<dbReference type="CDD" id="cd24007">
    <property type="entry name" value="ASKHA_NBD_eukNAGK-like"/>
    <property type="match status" value="1"/>
</dbReference>
<comment type="caution">
    <text evidence="2">The sequence shown here is derived from an EMBL/GenBank/DDBJ whole genome shotgun (WGS) entry which is preliminary data.</text>
</comment>
<accession>A0A1V3Y0L8</accession>
<dbReference type="OrthoDB" id="9772633at2"/>
<evidence type="ECO:0000313" key="3">
    <source>
        <dbReference type="Proteomes" id="UP000460112"/>
    </source>
</evidence>
<dbReference type="InterPro" id="IPR043129">
    <property type="entry name" value="ATPase_NBD"/>
</dbReference>
<protein>
    <submittedName>
        <fullName evidence="2">N-acetylglucosamine kinase</fullName>
    </submittedName>
</protein>
<dbReference type="InterPro" id="IPR002731">
    <property type="entry name" value="ATPase_BadF"/>
</dbReference>
<dbReference type="GO" id="GO:0045127">
    <property type="term" value="F:N-acetylglucosamine kinase activity"/>
    <property type="evidence" value="ECO:0007669"/>
    <property type="project" value="InterPro"/>
</dbReference>